<dbReference type="EMBL" id="PUHZ01000024">
    <property type="protein sequence ID" value="PQO42970.1"/>
    <property type="molecule type" value="Genomic_DNA"/>
</dbReference>
<reference evidence="1 2" key="1">
    <citation type="submission" date="2018-02" db="EMBL/GenBank/DDBJ databases">
        <title>Comparative genomes isolates from brazilian mangrove.</title>
        <authorList>
            <person name="Araujo J.E."/>
            <person name="Taketani R.G."/>
            <person name="Silva M.C.P."/>
            <person name="Loureco M.V."/>
            <person name="Andreote F.D."/>
        </authorList>
    </citation>
    <scope>NUCLEOTIDE SEQUENCE [LARGE SCALE GENOMIC DNA]</scope>
    <source>
        <strain evidence="1 2">Nap-Phe MGV</strain>
    </source>
</reference>
<gene>
    <name evidence="1" type="ORF">C5Y93_24935</name>
</gene>
<dbReference type="AlphaFoldDB" id="A0A2S8GFA2"/>
<accession>A0A2S8GFA2</accession>
<dbReference type="OrthoDB" id="272345at2"/>
<evidence type="ECO:0000313" key="2">
    <source>
        <dbReference type="Proteomes" id="UP000237819"/>
    </source>
</evidence>
<comment type="caution">
    <text evidence="1">The sequence shown here is derived from an EMBL/GenBank/DDBJ whole genome shotgun (WGS) entry which is preliminary data.</text>
</comment>
<sequence length="161" mass="18076">MMDFEVQRCTRRCAATDRELSPGETIYSVLVREGADVVRQDYSAEAWQGAPEGAVGWWKSELPTGKSKGPDWAPSDVMLDFFESLAEDPTKEDVRFVMALLMIRRKILRLEESDGEEEGPEKMLVYSAKREMQYEVPVVSPSAARIAEIQTEVAKLLDSAA</sequence>
<name>A0A2S8GFA2_9BACT</name>
<dbReference type="RefSeq" id="WP_105338183.1">
    <property type="nucleotide sequence ID" value="NZ_PUHZ01000024.1"/>
</dbReference>
<organism evidence="1 2">
    <name type="scientific">Blastopirellula marina</name>
    <dbReference type="NCBI Taxonomy" id="124"/>
    <lineage>
        <taxon>Bacteria</taxon>
        <taxon>Pseudomonadati</taxon>
        <taxon>Planctomycetota</taxon>
        <taxon>Planctomycetia</taxon>
        <taxon>Pirellulales</taxon>
        <taxon>Pirellulaceae</taxon>
        <taxon>Blastopirellula</taxon>
    </lineage>
</organism>
<evidence type="ECO:0000313" key="1">
    <source>
        <dbReference type="EMBL" id="PQO42970.1"/>
    </source>
</evidence>
<protein>
    <submittedName>
        <fullName evidence="1">Uncharacterized protein</fullName>
    </submittedName>
</protein>
<dbReference type="Proteomes" id="UP000237819">
    <property type="component" value="Unassembled WGS sequence"/>
</dbReference>
<proteinExistence type="predicted"/>